<dbReference type="CDD" id="cd16917">
    <property type="entry name" value="HATPase_UhpB-NarQ-NarX-like"/>
    <property type="match status" value="1"/>
</dbReference>
<keyword evidence="3" id="KW-0597">Phosphoprotein</keyword>
<evidence type="ECO:0000256" key="1">
    <source>
        <dbReference type="ARBA" id="ARBA00000085"/>
    </source>
</evidence>
<dbReference type="RefSeq" id="WP_076820677.1">
    <property type="nucleotide sequence ID" value="NZ_MOMC01000068.1"/>
</dbReference>
<evidence type="ECO:0000313" key="13">
    <source>
        <dbReference type="EMBL" id="ONH24768.1"/>
    </source>
</evidence>
<evidence type="ECO:0000256" key="4">
    <source>
        <dbReference type="ARBA" id="ARBA00022679"/>
    </source>
</evidence>
<evidence type="ECO:0000256" key="9">
    <source>
        <dbReference type="SAM" id="Phobius"/>
    </source>
</evidence>
<dbReference type="GO" id="GO:0000155">
    <property type="term" value="F:phosphorelay sensor kinase activity"/>
    <property type="evidence" value="ECO:0007669"/>
    <property type="project" value="InterPro"/>
</dbReference>
<evidence type="ECO:0000256" key="6">
    <source>
        <dbReference type="ARBA" id="ARBA00022777"/>
    </source>
</evidence>
<keyword evidence="9" id="KW-0472">Membrane</keyword>
<dbReference type="SUPFAM" id="SSF55874">
    <property type="entry name" value="ATPase domain of HSP90 chaperone/DNA topoisomerase II/histidine kinase"/>
    <property type="match status" value="1"/>
</dbReference>
<dbReference type="OrthoDB" id="5241729at2"/>
<evidence type="ECO:0000256" key="7">
    <source>
        <dbReference type="ARBA" id="ARBA00022840"/>
    </source>
</evidence>
<dbReference type="Gene3D" id="1.20.5.1930">
    <property type="match status" value="1"/>
</dbReference>
<dbReference type="InterPro" id="IPR036890">
    <property type="entry name" value="HATPase_C_sf"/>
</dbReference>
<evidence type="ECO:0000256" key="2">
    <source>
        <dbReference type="ARBA" id="ARBA00012438"/>
    </source>
</evidence>
<feature type="domain" description="Histidine kinase/HSP90-like ATPase" evidence="10">
    <location>
        <begin position="285"/>
        <end position="368"/>
    </location>
</feature>
<dbReference type="STRING" id="1834516.BL253_29565"/>
<keyword evidence="9" id="KW-1133">Transmembrane helix</keyword>
<dbReference type="AlphaFoldDB" id="A0A1V2HYZ5"/>
<keyword evidence="9" id="KW-0812">Transmembrane</keyword>
<proteinExistence type="predicted"/>
<reference evidence="14" key="1">
    <citation type="submission" date="2016-10" db="EMBL/GenBank/DDBJ databases">
        <title>Frankia sp. NRRL B-16386 Genome sequencing.</title>
        <authorList>
            <person name="Ghodhbane-Gtari F."/>
            <person name="Swanson E."/>
            <person name="Gueddou A."/>
            <person name="Hezbri K."/>
            <person name="Ktari K."/>
            <person name="Nouioui I."/>
            <person name="Morris K."/>
            <person name="Simpson S."/>
            <person name="Abebe-Akele F."/>
            <person name="Thomas K."/>
            <person name="Gtari M."/>
            <person name="Tisa L.S."/>
        </authorList>
    </citation>
    <scope>NUCLEOTIDE SEQUENCE [LARGE SCALE GENOMIC DNA]</scope>
    <source>
        <strain evidence="14">NRRL B-16386</strain>
    </source>
</reference>
<evidence type="ECO:0000256" key="5">
    <source>
        <dbReference type="ARBA" id="ARBA00022741"/>
    </source>
</evidence>
<keyword evidence="14" id="KW-1185">Reference proteome</keyword>
<dbReference type="EMBL" id="MOMC01000154">
    <property type="protein sequence ID" value="ONH21757.1"/>
    <property type="molecule type" value="Genomic_DNA"/>
</dbReference>
<dbReference type="EMBL" id="MOMC01000068">
    <property type="protein sequence ID" value="ONH24768.1"/>
    <property type="molecule type" value="Genomic_DNA"/>
</dbReference>
<keyword evidence="7" id="KW-0067">ATP-binding</keyword>
<accession>A0A1V2HYZ5</accession>
<comment type="caution">
    <text evidence="12">The sequence shown here is derived from an EMBL/GenBank/DDBJ whole genome shotgun (WGS) entry which is preliminary data.</text>
</comment>
<feature type="domain" description="Signal transduction histidine kinase subgroup 3 dimerisation and phosphoacceptor" evidence="11">
    <location>
        <begin position="184"/>
        <end position="246"/>
    </location>
</feature>
<evidence type="ECO:0000256" key="3">
    <source>
        <dbReference type="ARBA" id="ARBA00022553"/>
    </source>
</evidence>
<evidence type="ECO:0000256" key="8">
    <source>
        <dbReference type="ARBA" id="ARBA00023012"/>
    </source>
</evidence>
<dbReference type="InterPro" id="IPR050482">
    <property type="entry name" value="Sensor_HK_TwoCompSys"/>
</dbReference>
<dbReference type="PANTHER" id="PTHR24421:SF10">
    <property type="entry name" value="NITRATE_NITRITE SENSOR PROTEIN NARQ"/>
    <property type="match status" value="1"/>
</dbReference>
<evidence type="ECO:0000313" key="12">
    <source>
        <dbReference type="EMBL" id="ONH21757.1"/>
    </source>
</evidence>
<dbReference type="InterPro" id="IPR011712">
    <property type="entry name" value="Sig_transdc_His_kin_sub3_dim/P"/>
</dbReference>
<dbReference type="GO" id="GO:0046983">
    <property type="term" value="F:protein dimerization activity"/>
    <property type="evidence" value="ECO:0007669"/>
    <property type="project" value="InterPro"/>
</dbReference>
<dbReference type="GO" id="GO:0016020">
    <property type="term" value="C:membrane"/>
    <property type="evidence" value="ECO:0007669"/>
    <property type="project" value="InterPro"/>
</dbReference>
<protein>
    <recommendedName>
        <fullName evidence="2">histidine kinase</fullName>
        <ecNumber evidence="2">2.7.13.3</ecNumber>
    </recommendedName>
</protein>
<evidence type="ECO:0000259" key="11">
    <source>
        <dbReference type="Pfam" id="PF07730"/>
    </source>
</evidence>
<organism evidence="12 14">
    <name type="scientific">Pseudofrankia asymbiotica</name>
    <dbReference type="NCBI Taxonomy" id="1834516"/>
    <lineage>
        <taxon>Bacteria</taxon>
        <taxon>Bacillati</taxon>
        <taxon>Actinomycetota</taxon>
        <taxon>Actinomycetes</taxon>
        <taxon>Frankiales</taxon>
        <taxon>Frankiaceae</taxon>
        <taxon>Pseudofrankia</taxon>
    </lineage>
</organism>
<dbReference type="EC" id="2.7.13.3" evidence="2"/>
<evidence type="ECO:0000259" key="10">
    <source>
        <dbReference type="Pfam" id="PF02518"/>
    </source>
</evidence>
<reference evidence="12" key="2">
    <citation type="journal article" date="2017" name="Genome Announc.">
        <title>Permanent Draft Genome Sequences of Three Frankia sp. Strains That Are Atypical, Noninfective, Ineffective Isolates.</title>
        <authorList>
            <person name="Gueddou A."/>
            <person name="Swanson E."/>
            <person name="Ktari A."/>
            <person name="Nouioui I."/>
            <person name="Hezbri K."/>
            <person name="Ghodhbane-Gtari F."/>
            <person name="Simpson S."/>
            <person name="Morris K."/>
            <person name="Thomas W.K."/>
            <person name="Sen A."/>
            <person name="Gtari M."/>
            <person name="Tisa L.S."/>
        </authorList>
    </citation>
    <scope>NUCLEOTIDE SEQUENCE</scope>
    <source>
        <strain evidence="12">NRRL B-16386</strain>
    </source>
</reference>
<feature type="transmembrane region" description="Helical" evidence="9">
    <location>
        <begin position="30"/>
        <end position="48"/>
    </location>
</feature>
<dbReference type="InterPro" id="IPR003594">
    <property type="entry name" value="HATPase_dom"/>
</dbReference>
<keyword evidence="4" id="KW-0808">Transferase</keyword>
<dbReference type="PANTHER" id="PTHR24421">
    <property type="entry name" value="NITRATE/NITRITE SENSOR PROTEIN NARX-RELATED"/>
    <property type="match status" value="1"/>
</dbReference>
<sequence>MAPVALVVATACLITTLVRTAAQDQVYLPMVLAVLAIPGSFAAAALRCRLARERTALLLASLPVPPSLADVRNVLRTALRDPTGEIYLWVEDDKRYIGANGAPAEPPAPANGIVRVPLRDRDGGPLAVVVLKGAQGGPWDSVHVTVRALAVALENVRLKATADARLEEVLASSARANAAAHEARRQLERDLHDGAQQRLLALGTRLGVARHTATEPDTLAALDAARGDLAAALAELRALARGLYPALLSGGGLVPALEAVADSLPLAVTVTAPHERLAPAVEASAYYTVCEALTNAVKHARATAATVTVTRTPRAVVLTVTDNGQGGARTTPDGGLAGLTDRLRTLGGRLTINSPPGRGTTLTAAIPIA</sequence>
<dbReference type="GO" id="GO:0005524">
    <property type="term" value="F:ATP binding"/>
    <property type="evidence" value="ECO:0007669"/>
    <property type="project" value="UniProtKB-KW"/>
</dbReference>
<keyword evidence="6" id="KW-0418">Kinase</keyword>
<comment type="catalytic activity">
    <reaction evidence="1">
        <text>ATP + protein L-histidine = ADP + protein N-phospho-L-histidine.</text>
        <dbReference type="EC" id="2.7.13.3"/>
    </reaction>
</comment>
<keyword evidence="8" id="KW-0902">Two-component regulatory system</keyword>
<gene>
    <name evidence="13" type="ORF">BL253_29565</name>
    <name evidence="12" type="ORF">BL253_38000</name>
</gene>
<evidence type="ECO:0000313" key="14">
    <source>
        <dbReference type="Proteomes" id="UP000188929"/>
    </source>
</evidence>
<name>A0A1V2HYZ5_9ACTN</name>
<keyword evidence="5" id="KW-0547">Nucleotide-binding</keyword>
<dbReference type="Gene3D" id="3.30.565.10">
    <property type="entry name" value="Histidine kinase-like ATPase, C-terminal domain"/>
    <property type="match status" value="1"/>
</dbReference>
<dbReference type="Proteomes" id="UP000188929">
    <property type="component" value="Unassembled WGS sequence"/>
</dbReference>
<dbReference type="Pfam" id="PF07730">
    <property type="entry name" value="HisKA_3"/>
    <property type="match status" value="1"/>
</dbReference>
<dbReference type="Pfam" id="PF02518">
    <property type="entry name" value="HATPase_c"/>
    <property type="match status" value="1"/>
</dbReference>